<dbReference type="PANTHER" id="PTHR31042:SF131">
    <property type="entry name" value="CORE-2_I-BRANCHING BETA-1,6-N-ACETYLGLUCOSAMINYLTRANSFERASE FAMILY PROTEIN"/>
    <property type="match status" value="1"/>
</dbReference>
<dbReference type="AlphaFoldDB" id="A0AAV9BUI9"/>
<evidence type="ECO:0000256" key="5">
    <source>
        <dbReference type="ARBA" id="ARBA00023180"/>
    </source>
</evidence>
<dbReference type="InterPro" id="IPR044174">
    <property type="entry name" value="BC10-like"/>
</dbReference>
<keyword evidence="7" id="KW-0812">Transmembrane</keyword>
<keyword evidence="5" id="KW-0325">Glycoprotein</keyword>
<evidence type="ECO:0000313" key="8">
    <source>
        <dbReference type="EMBL" id="KAK1279918.1"/>
    </source>
</evidence>
<dbReference type="PANTHER" id="PTHR31042">
    <property type="entry name" value="CORE-2/I-BRANCHING BETA-1,6-N-ACETYLGLUCOSAMINYLTRANSFERASE FAMILY PROTEIN-RELATED"/>
    <property type="match status" value="1"/>
</dbReference>
<keyword evidence="4 7" id="KW-0472">Membrane</keyword>
<proteinExistence type="predicted"/>
<evidence type="ECO:0000256" key="6">
    <source>
        <dbReference type="SAM" id="MobiDB-lite"/>
    </source>
</evidence>
<evidence type="ECO:0000256" key="4">
    <source>
        <dbReference type="ARBA" id="ARBA00023136"/>
    </source>
</evidence>
<reference evidence="8" key="1">
    <citation type="journal article" date="2023" name="Nat. Commun.">
        <title>Diploid and tetraploid genomes of Acorus and the evolution of monocots.</title>
        <authorList>
            <person name="Ma L."/>
            <person name="Liu K.W."/>
            <person name="Li Z."/>
            <person name="Hsiao Y.Y."/>
            <person name="Qi Y."/>
            <person name="Fu T."/>
            <person name="Tang G.D."/>
            <person name="Zhang D."/>
            <person name="Sun W.H."/>
            <person name="Liu D.K."/>
            <person name="Li Y."/>
            <person name="Chen G.Z."/>
            <person name="Liu X.D."/>
            <person name="Liao X.Y."/>
            <person name="Jiang Y.T."/>
            <person name="Yu X."/>
            <person name="Hao Y."/>
            <person name="Huang J."/>
            <person name="Zhao X.W."/>
            <person name="Ke S."/>
            <person name="Chen Y.Y."/>
            <person name="Wu W.L."/>
            <person name="Hsu J.L."/>
            <person name="Lin Y.F."/>
            <person name="Huang M.D."/>
            <person name="Li C.Y."/>
            <person name="Huang L."/>
            <person name="Wang Z.W."/>
            <person name="Zhao X."/>
            <person name="Zhong W.Y."/>
            <person name="Peng D.H."/>
            <person name="Ahmad S."/>
            <person name="Lan S."/>
            <person name="Zhang J.S."/>
            <person name="Tsai W.C."/>
            <person name="Van de Peer Y."/>
            <person name="Liu Z.J."/>
        </authorList>
    </citation>
    <scope>NUCLEOTIDE SEQUENCE</scope>
    <source>
        <strain evidence="8">SCP</strain>
    </source>
</reference>
<dbReference type="GO" id="GO:0016757">
    <property type="term" value="F:glycosyltransferase activity"/>
    <property type="evidence" value="ECO:0007669"/>
    <property type="project" value="UniProtKB-KW"/>
</dbReference>
<evidence type="ECO:0000256" key="7">
    <source>
        <dbReference type="SAM" id="Phobius"/>
    </source>
</evidence>
<evidence type="ECO:0000256" key="1">
    <source>
        <dbReference type="ARBA" id="ARBA00004606"/>
    </source>
</evidence>
<accession>A0AAV9BUI9</accession>
<evidence type="ECO:0000256" key="2">
    <source>
        <dbReference type="ARBA" id="ARBA00022676"/>
    </source>
</evidence>
<comment type="subcellular location">
    <subcellularLocation>
        <location evidence="1">Membrane</location>
        <topology evidence="1">Single-pass type II membrane protein</topology>
    </subcellularLocation>
</comment>
<dbReference type="InterPro" id="IPR003406">
    <property type="entry name" value="Glyco_trans_14"/>
</dbReference>
<sequence>MKSNQQQEQQTHHLNRLFFMNSSSMQLFNILSASLLFGFGFALGIIVSLCLQQGVSFHFQTTQLVLPSPSPPPPPPPPQPLPTPPPPPPQGLNAFVEPGKAWHGMTDEELMWRASMSPRIQRYPYRRVPKVAFMFLTKGPLALAPLWEVFFKGAEGRYSIYIHAHPSFNETAPKGSIFHERRVPSKVVEWGKFNMLEAERRLLANALLDFSNQRFVLLSEACIPLFNFSTIYDYLINATKNNIESYDDPTSVGRGRYNPHMNPHIRLDQWRKGSQWFEMDRNLALEVVADNRFFPMFAKYCRSSCYVDEHYIPTFVNIRFRSRNSNRTLTWVDWSKGGPHPRRFGRPEVTPELLESMRSGKECLYNGRRTNMCNLFARKFMPNTLYRLMKFAPQVMGYGHNWPI</sequence>
<keyword evidence="7" id="KW-1133">Transmembrane helix</keyword>
<feature type="region of interest" description="Disordered" evidence="6">
    <location>
        <begin position="66"/>
        <end position="92"/>
    </location>
</feature>
<feature type="transmembrane region" description="Helical" evidence="7">
    <location>
        <begin position="27"/>
        <end position="49"/>
    </location>
</feature>
<keyword evidence="9" id="KW-1185">Reference proteome</keyword>
<keyword evidence="2" id="KW-0328">Glycosyltransferase</keyword>
<comment type="caution">
    <text evidence="8">The sequence shown here is derived from an EMBL/GenBank/DDBJ whole genome shotgun (WGS) entry which is preliminary data.</text>
</comment>
<keyword evidence="3" id="KW-0808">Transferase</keyword>
<gene>
    <name evidence="8" type="ORF">QJS04_geneDACA003072</name>
</gene>
<protein>
    <submittedName>
        <fullName evidence="8">Uncharacterized protein</fullName>
    </submittedName>
</protein>
<dbReference type="Proteomes" id="UP001179952">
    <property type="component" value="Unassembled WGS sequence"/>
</dbReference>
<dbReference type="EMBL" id="JAUJYN010000001">
    <property type="protein sequence ID" value="KAK1279918.1"/>
    <property type="molecule type" value="Genomic_DNA"/>
</dbReference>
<dbReference type="Pfam" id="PF02485">
    <property type="entry name" value="Branch"/>
    <property type="match status" value="1"/>
</dbReference>
<name>A0AAV9BUI9_ACOGR</name>
<reference evidence="8" key="2">
    <citation type="submission" date="2023-06" db="EMBL/GenBank/DDBJ databases">
        <authorList>
            <person name="Ma L."/>
            <person name="Liu K.-W."/>
            <person name="Li Z."/>
            <person name="Hsiao Y.-Y."/>
            <person name="Qi Y."/>
            <person name="Fu T."/>
            <person name="Tang G."/>
            <person name="Zhang D."/>
            <person name="Sun W.-H."/>
            <person name="Liu D.-K."/>
            <person name="Li Y."/>
            <person name="Chen G.-Z."/>
            <person name="Liu X.-D."/>
            <person name="Liao X.-Y."/>
            <person name="Jiang Y.-T."/>
            <person name="Yu X."/>
            <person name="Hao Y."/>
            <person name="Huang J."/>
            <person name="Zhao X.-W."/>
            <person name="Ke S."/>
            <person name="Chen Y.-Y."/>
            <person name="Wu W.-L."/>
            <person name="Hsu J.-L."/>
            <person name="Lin Y.-F."/>
            <person name="Huang M.-D."/>
            <person name="Li C.-Y."/>
            <person name="Huang L."/>
            <person name="Wang Z.-W."/>
            <person name="Zhao X."/>
            <person name="Zhong W.-Y."/>
            <person name="Peng D.-H."/>
            <person name="Ahmad S."/>
            <person name="Lan S."/>
            <person name="Zhang J.-S."/>
            <person name="Tsai W.-C."/>
            <person name="Van De Peer Y."/>
            <person name="Liu Z.-J."/>
        </authorList>
    </citation>
    <scope>NUCLEOTIDE SEQUENCE</scope>
    <source>
        <strain evidence="8">SCP</strain>
        <tissue evidence="8">Leaves</tissue>
    </source>
</reference>
<feature type="compositionally biased region" description="Pro residues" evidence="6">
    <location>
        <begin position="68"/>
        <end position="90"/>
    </location>
</feature>
<evidence type="ECO:0000256" key="3">
    <source>
        <dbReference type="ARBA" id="ARBA00022679"/>
    </source>
</evidence>
<dbReference type="SUPFAM" id="SSF101447">
    <property type="entry name" value="Formin homology 2 domain (FH2 domain)"/>
    <property type="match status" value="1"/>
</dbReference>
<evidence type="ECO:0000313" key="9">
    <source>
        <dbReference type="Proteomes" id="UP001179952"/>
    </source>
</evidence>
<dbReference type="GO" id="GO:0016020">
    <property type="term" value="C:membrane"/>
    <property type="evidence" value="ECO:0007669"/>
    <property type="project" value="UniProtKB-SubCell"/>
</dbReference>
<organism evidence="8 9">
    <name type="scientific">Acorus gramineus</name>
    <name type="common">Dwarf sweet flag</name>
    <dbReference type="NCBI Taxonomy" id="55184"/>
    <lineage>
        <taxon>Eukaryota</taxon>
        <taxon>Viridiplantae</taxon>
        <taxon>Streptophyta</taxon>
        <taxon>Embryophyta</taxon>
        <taxon>Tracheophyta</taxon>
        <taxon>Spermatophyta</taxon>
        <taxon>Magnoliopsida</taxon>
        <taxon>Liliopsida</taxon>
        <taxon>Acoraceae</taxon>
        <taxon>Acorus</taxon>
    </lineage>
</organism>